<comment type="function">
    <text evidence="5">Non-catalytic component of the TSC-TBC complex, a multiprotein complex that acts as a negative regulator of the canonical mTORC1 complex, an evolutionarily conserved central nutrient sensor that stimulates anabolic reactions and macromolecule biosynthesis to promote cellular biomass generation and growth. The TSC-TBC complex acts as a GTPase-activating protein (GAP) for the small GTPase RHEB, a direct activator of the protein kinase activity of mTORC1. In absence of nutrients, the TSC-TBC complex inhibits mTORC1, thereby preventing phosphorylation of ribosomal protein S6 kinase (RPS6KB1 and RPS6KB2) and EIF4EBP1 (4E-BP1) by the mTORC1 signaling. The TSC-TBC complex is inactivated in response to nutrients, relieving inhibition of mTORC1.</text>
</comment>
<proteinExistence type="predicted"/>
<protein>
    <recommendedName>
        <fullName evidence="3">TBC1 domain family member 7</fullName>
    </recommendedName>
</protein>
<dbReference type="SMART" id="SM00164">
    <property type="entry name" value="TBC"/>
    <property type="match status" value="1"/>
</dbReference>
<dbReference type="GO" id="GO:0032007">
    <property type="term" value="P:negative regulation of TOR signaling"/>
    <property type="evidence" value="ECO:0007669"/>
    <property type="project" value="TreeGrafter"/>
</dbReference>
<evidence type="ECO:0000256" key="1">
    <source>
        <dbReference type="ARBA" id="ARBA00004514"/>
    </source>
</evidence>
<dbReference type="GO" id="GO:0005829">
    <property type="term" value="C:cytosol"/>
    <property type="evidence" value="ECO:0007669"/>
    <property type="project" value="UniProtKB-SubCell"/>
</dbReference>
<dbReference type="RefSeq" id="XP_013752595.1">
    <property type="nucleotide sequence ID" value="XM_013897141.1"/>
</dbReference>
<dbReference type="Gene3D" id="1.10.10.750">
    <property type="entry name" value="Ypt/Rab-GAP domain of gyp1p, domain 1"/>
    <property type="match status" value="1"/>
</dbReference>
<keyword evidence="4" id="KW-0458">Lysosome</keyword>
<dbReference type="Proteomes" id="UP000054408">
    <property type="component" value="Unassembled WGS sequence"/>
</dbReference>
<dbReference type="InterPro" id="IPR035969">
    <property type="entry name" value="Rab-GAP_TBC_sf"/>
</dbReference>
<evidence type="ECO:0000256" key="5">
    <source>
        <dbReference type="ARBA" id="ARBA00046045"/>
    </source>
</evidence>
<dbReference type="GeneID" id="25569476"/>
<keyword evidence="9" id="KW-1185">Reference proteome</keyword>
<sequence>FPALHRLDFPPPTRATADDTAPSDNLAPRVDDGRSVGRKDRALVLPILASAELSSPPSMHLPSPPALNTPTQASVAAVARAAMPEPDHGGAVGLGDSVAAGTSVSAALAAGSAMASLSASAAAAHQAHTPHHGAPPPQPARNLSVAAILSSEVVDTDALRAAVVRSAGAPHEFRPLVWRLLTGALPPPQAAWELVSGCSREAYNDLAAVVGVLLPSTYADVLDGLANSLPPLASAHAGEEEDEAVRTIALRLLRVHATAGALSPASTPRPNLLSRQSSSDGDPDAEAMLADLLFADDRDSDDEVGGSHLLAPHVVSASSPHALSLHHQIAGSLASHPQKRRLARQAVPPLPALQLQAAAAYLTAAVLDDEAEAYACFSGLMDRVLVSVVDDYPDWLDTIVSRLSGLLTSKSARLAAHFDELELDLHRPVSAWLASLFLGTLASDSVERLLDCTLALGPDLFVFMSYALLYSYTPKLLGFKSAAAVEAFLLALPADVDVSAAIRMACTMTADSDEPHA</sequence>
<dbReference type="Gene3D" id="1.10.472.80">
    <property type="entry name" value="Ypt/Rab-GAP domain of gyp1p, domain 3"/>
    <property type="match status" value="1"/>
</dbReference>
<feature type="non-terminal residue" evidence="8">
    <location>
        <position position="1"/>
    </location>
</feature>
<evidence type="ECO:0000256" key="4">
    <source>
        <dbReference type="ARBA" id="ARBA00023228"/>
    </source>
</evidence>
<accession>A0A0L0D2P2</accession>
<feature type="region of interest" description="Disordered" evidence="6">
    <location>
        <begin position="1"/>
        <end position="34"/>
    </location>
</feature>
<dbReference type="SUPFAM" id="SSF47923">
    <property type="entry name" value="Ypt/Rab-GAP domain of gyp1p"/>
    <property type="match status" value="1"/>
</dbReference>
<gene>
    <name evidence="8" type="ORF">AMSG_11550</name>
</gene>
<organism evidence="8 9">
    <name type="scientific">Thecamonas trahens ATCC 50062</name>
    <dbReference type="NCBI Taxonomy" id="461836"/>
    <lineage>
        <taxon>Eukaryota</taxon>
        <taxon>Apusozoa</taxon>
        <taxon>Apusomonadida</taxon>
        <taxon>Apusomonadidae</taxon>
        <taxon>Thecamonas</taxon>
    </lineage>
</organism>
<reference evidence="8 9" key="1">
    <citation type="submission" date="2010-05" db="EMBL/GenBank/DDBJ databases">
        <title>The Genome Sequence of Thecamonas trahens ATCC 50062.</title>
        <authorList>
            <consortium name="The Broad Institute Genome Sequencing Platform"/>
            <person name="Russ C."/>
            <person name="Cuomo C."/>
            <person name="Shea T."/>
            <person name="Young S.K."/>
            <person name="Zeng Q."/>
            <person name="Koehrsen M."/>
            <person name="Haas B."/>
            <person name="Borodovsky M."/>
            <person name="Guigo R."/>
            <person name="Alvarado L."/>
            <person name="Berlin A."/>
            <person name="Bochicchio J."/>
            <person name="Borenstein D."/>
            <person name="Chapman S."/>
            <person name="Chen Z."/>
            <person name="Freedman E."/>
            <person name="Gellesch M."/>
            <person name="Goldberg J."/>
            <person name="Griggs A."/>
            <person name="Gujja S."/>
            <person name="Heilman E."/>
            <person name="Heiman D."/>
            <person name="Hepburn T."/>
            <person name="Howarth C."/>
            <person name="Jen D."/>
            <person name="Larson L."/>
            <person name="Mehta T."/>
            <person name="Park D."/>
            <person name="Pearson M."/>
            <person name="Roberts A."/>
            <person name="Saif S."/>
            <person name="Shenoy N."/>
            <person name="Sisk P."/>
            <person name="Stolte C."/>
            <person name="Sykes S."/>
            <person name="Thomson T."/>
            <person name="Walk T."/>
            <person name="White J."/>
            <person name="Yandava C."/>
            <person name="Burger G."/>
            <person name="Gray M.W."/>
            <person name="Holland P.W.H."/>
            <person name="King N."/>
            <person name="Lang F.B.F."/>
            <person name="Roger A.J."/>
            <person name="Ruiz-Trillo I."/>
            <person name="Lander E."/>
            <person name="Nusbaum C."/>
        </authorList>
    </citation>
    <scope>NUCLEOTIDE SEQUENCE [LARGE SCALE GENOMIC DNA]</scope>
    <source>
        <strain evidence="8 9">ATCC 50062</strain>
    </source>
</reference>
<dbReference type="EMBL" id="GL349538">
    <property type="protein sequence ID" value="KNC46476.1"/>
    <property type="molecule type" value="Genomic_DNA"/>
</dbReference>
<dbReference type="PROSITE" id="PS50086">
    <property type="entry name" value="TBC_RABGAP"/>
    <property type="match status" value="1"/>
</dbReference>
<feature type="region of interest" description="Disordered" evidence="6">
    <location>
        <begin position="262"/>
        <end position="283"/>
    </location>
</feature>
<evidence type="ECO:0000313" key="8">
    <source>
        <dbReference type="EMBL" id="KNC46476.1"/>
    </source>
</evidence>
<dbReference type="PANTHER" id="PTHR13530:SF3">
    <property type="entry name" value="TBC1 DOMAIN FAMILY MEMBER 7"/>
    <property type="match status" value="1"/>
</dbReference>
<dbReference type="AlphaFoldDB" id="A0A0L0D2P2"/>
<evidence type="ECO:0000256" key="3">
    <source>
        <dbReference type="ARBA" id="ARBA00015455"/>
    </source>
</evidence>
<name>A0A0L0D2P2_THETB</name>
<comment type="subcellular location">
    <subcellularLocation>
        <location evidence="1">Cytoplasm</location>
        <location evidence="1">Cytosol</location>
    </subcellularLocation>
    <subcellularLocation>
        <location evidence="2">Lysosome membrane</location>
    </subcellularLocation>
</comment>
<evidence type="ECO:0000256" key="6">
    <source>
        <dbReference type="SAM" id="MobiDB-lite"/>
    </source>
</evidence>
<feature type="compositionally biased region" description="Polar residues" evidence="6">
    <location>
        <begin position="264"/>
        <end position="280"/>
    </location>
</feature>
<evidence type="ECO:0000313" key="9">
    <source>
        <dbReference type="Proteomes" id="UP000054408"/>
    </source>
</evidence>
<evidence type="ECO:0000259" key="7">
    <source>
        <dbReference type="PROSITE" id="PS50086"/>
    </source>
</evidence>
<dbReference type="GO" id="GO:0005096">
    <property type="term" value="F:GTPase activator activity"/>
    <property type="evidence" value="ECO:0007669"/>
    <property type="project" value="TreeGrafter"/>
</dbReference>
<dbReference type="OrthoDB" id="159449at2759"/>
<dbReference type="GO" id="GO:0005765">
    <property type="term" value="C:lysosomal membrane"/>
    <property type="evidence" value="ECO:0007669"/>
    <property type="project" value="UniProtKB-SubCell"/>
</dbReference>
<dbReference type="InterPro" id="IPR000195">
    <property type="entry name" value="Rab-GAP-TBC_dom"/>
</dbReference>
<feature type="domain" description="Rab-GAP TBC" evidence="7">
    <location>
        <begin position="168"/>
        <end position="457"/>
    </location>
</feature>
<dbReference type="PANTHER" id="PTHR13530">
    <property type="entry name" value="TBC1 DOMAIN FAMILY MEMBER 7"/>
    <property type="match status" value="1"/>
</dbReference>
<evidence type="ECO:0000256" key="2">
    <source>
        <dbReference type="ARBA" id="ARBA00004656"/>
    </source>
</evidence>
<dbReference type="InterPro" id="IPR039842">
    <property type="entry name" value="TBC1D7"/>
</dbReference>
<dbReference type="Pfam" id="PF00566">
    <property type="entry name" value="RabGAP-TBC"/>
    <property type="match status" value="1"/>
</dbReference>